<proteinExistence type="predicted"/>
<accession>A0A6V8HP66</accession>
<dbReference type="Gene3D" id="3.80.10.10">
    <property type="entry name" value="Ribonuclease Inhibitor"/>
    <property type="match status" value="1"/>
</dbReference>
<dbReference type="AlphaFoldDB" id="A0A6V8HP66"/>
<reference evidence="2" key="1">
    <citation type="journal article" date="2015" name="Genome Announc.">
        <title>Draft genome sequence of Talaromyces cellulolyticus strain Y-94, a source of lignocellulosic biomass-degrading enzymes.</title>
        <authorList>
            <person name="Fujii T."/>
            <person name="Koike H."/>
            <person name="Sawayama S."/>
            <person name="Yano S."/>
            <person name="Inoue H."/>
        </authorList>
    </citation>
    <scope>NUCLEOTIDE SEQUENCE [LARGE SCALE GENOMIC DNA]</scope>
    <source>
        <strain evidence="2">Y-94</strain>
    </source>
</reference>
<sequence>MPTTRNRVEPPQQAILKTPEQGQLTTKALNKVYSGPALILALPHELLAEILELAVIPNNIHELSWRHQESTYDPAVTLPVAYTCRRFSQVVVPFNYRSINFGYPQGIVPTNLRLRLLARTFQSNPSLGLHCREFKMHIPDITGNRLSSQEDFEFVEQILPFLPNVKSLYVHGGFGTEKNQQTWKLLRACVQHMRRLEMMELHREGEGLKVADVIREVQIPSLKGLCVGGFARSNSVSCLVDLNFKAASLTSLELSDYSDSPEALEKLLSWPVRLSKFTLAPFYHNVHYIDLPMIRQMLLQHRESLTDLDIGYLSPDGTGKFSHWSEFPNLENLTLSRWLFEASRENPNLREFQDELADYILAPGLKRFTLAFAIWDQHSEQWNDFGQEDEAWVRRLAQVALERKAALQEIRIQFDPEWWGPDACQTEYPWDRMDALNKKFQTRGIIITYTKPPVTREEWSTGIANGEP</sequence>
<protein>
    <submittedName>
        <fullName evidence="1">F-box domain protein</fullName>
    </submittedName>
</protein>
<evidence type="ECO:0000313" key="1">
    <source>
        <dbReference type="EMBL" id="GAM43824.1"/>
    </source>
</evidence>
<organism evidence="1 2">
    <name type="scientific">Talaromyces pinophilus</name>
    <name type="common">Penicillium pinophilum</name>
    <dbReference type="NCBI Taxonomy" id="128442"/>
    <lineage>
        <taxon>Eukaryota</taxon>
        <taxon>Fungi</taxon>
        <taxon>Dikarya</taxon>
        <taxon>Ascomycota</taxon>
        <taxon>Pezizomycotina</taxon>
        <taxon>Eurotiomycetes</taxon>
        <taxon>Eurotiomycetidae</taxon>
        <taxon>Eurotiales</taxon>
        <taxon>Trichocomaceae</taxon>
        <taxon>Talaromyces</taxon>
        <taxon>Talaromyces sect. Talaromyces</taxon>
    </lineage>
</organism>
<dbReference type="EMBL" id="DF933856">
    <property type="protein sequence ID" value="GAM43824.1"/>
    <property type="molecule type" value="Genomic_DNA"/>
</dbReference>
<comment type="caution">
    <text evidence="1">The sequence shown here is derived from an EMBL/GenBank/DDBJ whole genome shotgun (WGS) entry which is preliminary data.</text>
</comment>
<evidence type="ECO:0000313" key="2">
    <source>
        <dbReference type="Proteomes" id="UP000053095"/>
    </source>
</evidence>
<dbReference type="InterPro" id="IPR032675">
    <property type="entry name" value="LRR_dom_sf"/>
</dbReference>
<dbReference type="SUPFAM" id="SSF52047">
    <property type="entry name" value="RNI-like"/>
    <property type="match status" value="1"/>
</dbReference>
<gene>
    <name evidence="1" type="ORF">TCE0_060f18953</name>
</gene>
<keyword evidence="2" id="KW-1185">Reference proteome</keyword>
<name>A0A6V8HP66_TALPI</name>
<dbReference type="Proteomes" id="UP000053095">
    <property type="component" value="Unassembled WGS sequence"/>
</dbReference>